<dbReference type="AlphaFoldDB" id="A0A7Y3T9U9"/>
<evidence type="ECO:0000313" key="6">
    <source>
        <dbReference type="EMBL" id="NNV23694.1"/>
    </source>
</evidence>
<dbReference type="GO" id="GO:0003677">
    <property type="term" value="F:DNA binding"/>
    <property type="evidence" value="ECO:0007669"/>
    <property type="project" value="UniProtKB-KW"/>
</dbReference>
<accession>A0A7Y3T9U9</accession>
<proteinExistence type="inferred from homology"/>
<dbReference type="Pfam" id="PF03466">
    <property type="entry name" value="LysR_substrate"/>
    <property type="match status" value="1"/>
</dbReference>
<comment type="similarity">
    <text evidence="1">Belongs to the LysR transcriptional regulatory family.</text>
</comment>
<dbReference type="GO" id="GO:0032993">
    <property type="term" value="C:protein-DNA complex"/>
    <property type="evidence" value="ECO:0007669"/>
    <property type="project" value="TreeGrafter"/>
</dbReference>
<dbReference type="Proteomes" id="UP000526233">
    <property type="component" value="Unassembled WGS sequence"/>
</dbReference>
<dbReference type="EMBL" id="PKQI01000004">
    <property type="protein sequence ID" value="NNV23694.1"/>
    <property type="molecule type" value="Genomic_DNA"/>
</dbReference>
<feature type="domain" description="LysR substrate-binding" evidence="5">
    <location>
        <begin position="27"/>
        <end position="222"/>
    </location>
</feature>
<organism evidence="6 7">
    <name type="scientific">Brucella pseudogrignonensis</name>
    <dbReference type="NCBI Taxonomy" id="419475"/>
    <lineage>
        <taxon>Bacteria</taxon>
        <taxon>Pseudomonadati</taxon>
        <taxon>Pseudomonadota</taxon>
        <taxon>Alphaproteobacteria</taxon>
        <taxon>Hyphomicrobiales</taxon>
        <taxon>Brucellaceae</taxon>
        <taxon>Brucella/Ochrobactrum group</taxon>
        <taxon>Brucella</taxon>
    </lineage>
</organism>
<evidence type="ECO:0000256" key="3">
    <source>
        <dbReference type="ARBA" id="ARBA00023125"/>
    </source>
</evidence>
<dbReference type="GeneID" id="93111933"/>
<gene>
    <name evidence="6" type="ORF">EHE22_25290</name>
</gene>
<evidence type="ECO:0000256" key="2">
    <source>
        <dbReference type="ARBA" id="ARBA00023015"/>
    </source>
</evidence>
<comment type="caution">
    <text evidence="6">The sequence shown here is derived from an EMBL/GenBank/DDBJ whole genome shotgun (WGS) entry which is preliminary data.</text>
</comment>
<keyword evidence="4" id="KW-0804">Transcription</keyword>
<name>A0A7Y3T9U9_9HYPH</name>
<dbReference type="CDD" id="cd08414">
    <property type="entry name" value="PBP2_LTTR_aromatics_like"/>
    <property type="match status" value="1"/>
</dbReference>
<evidence type="ECO:0000256" key="1">
    <source>
        <dbReference type="ARBA" id="ARBA00009437"/>
    </source>
</evidence>
<evidence type="ECO:0000259" key="5">
    <source>
        <dbReference type="Pfam" id="PF03466"/>
    </source>
</evidence>
<dbReference type="InterPro" id="IPR005119">
    <property type="entry name" value="LysR_subst-bd"/>
</dbReference>
<dbReference type="RefSeq" id="WP_162733927.1">
    <property type="nucleotide sequence ID" value="NZ_CAXURC020000003.1"/>
</dbReference>
<keyword evidence="2" id="KW-0805">Transcription regulation</keyword>
<dbReference type="PANTHER" id="PTHR30346">
    <property type="entry name" value="TRANSCRIPTIONAL DUAL REGULATOR HCAR-RELATED"/>
    <property type="match status" value="1"/>
</dbReference>
<evidence type="ECO:0000313" key="7">
    <source>
        <dbReference type="Proteomes" id="UP000526233"/>
    </source>
</evidence>
<dbReference type="GO" id="GO:0003700">
    <property type="term" value="F:DNA-binding transcription factor activity"/>
    <property type="evidence" value="ECO:0007669"/>
    <property type="project" value="TreeGrafter"/>
</dbReference>
<sequence>MFVVLLMMLHPTQELEPPANPARFSALRIGVHGIVAGGSLDRLLDRFRGLHAGVSLHIIESTARDAQIQMREDRLDVAFIACTHEIPELRSRVIWRDRLMVAMPEAHPLAQCDRVTWKDLAAETFLVREGGTGPQVHDLMVLRAAGKWPVPAIMRFAVGRDSLLAMIAAGQDISLFVAENLALVPPGIVFRKIEDEPEAIPFLVVWSPRNQSQTVRNLLGLAGRMGRDLGRSAVDTI</sequence>
<dbReference type="Gene3D" id="3.40.190.10">
    <property type="entry name" value="Periplasmic binding protein-like II"/>
    <property type="match status" value="2"/>
</dbReference>
<dbReference type="SUPFAM" id="SSF53850">
    <property type="entry name" value="Periplasmic binding protein-like II"/>
    <property type="match status" value="1"/>
</dbReference>
<reference evidence="6 7" key="1">
    <citation type="submission" date="2018-11" db="EMBL/GenBank/DDBJ databases">
        <title>Genome sequencing and analysis.</title>
        <authorList>
            <person name="Huang Y.-T."/>
        </authorList>
    </citation>
    <scope>NUCLEOTIDE SEQUENCE [LARGE SCALE GENOMIC DNA]</scope>
    <source>
        <strain evidence="6 7">SHIN</strain>
    </source>
</reference>
<dbReference type="PANTHER" id="PTHR30346:SF0">
    <property type="entry name" value="HCA OPERON TRANSCRIPTIONAL ACTIVATOR HCAR"/>
    <property type="match status" value="1"/>
</dbReference>
<evidence type="ECO:0000256" key="4">
    <source>
        <dbReference type="ARBA" id="ARBA00023163"/>
    </source>
</evidence>
<keyword evidence="3" id="KW-0238">DNA-binding</keyword>
<protein>
    <recommendedName>
        <fullName evidence="5">LysR substrate-binding domain-containing protein</fullName>
    </recommendedName>
</protein>